<dbReference type="PANTHER" id="PTHR31563:SF10">
    <property type="entry name" value="ION CHANNEL POLLUX-RELATED"/>
    <property type="match status" value="1"/>
</dbReference>
<dbReference type="EMBL" id="MBDN02000064">
    <property type="protein sequence ID" value="RLN81919.1"/>
    <property type="molecule type" value="Genomic_DNA"/>
</dbReference>
<comment type="subcellular location">
    <subcellularLocation>
        <location evidence="1">Endomembrane system</location>
        <topology evidence="1">Multi-pass membrane protein</topology>
    </subcellularLocation>
</comment>
<proteinExistence type="inferred from homology"/>
<comment type="caution">
    <text evidence="10">The sequence shown here is derived from an EMBL/GenBank/DDBJ whole genome shotgun (WGS) entry which is preliminary data.</text>
</comment>
<evidence type="ECO:0000256" key="8">
    <source>
        <dbReference type="SAM" id="Phobius"/>
    </source>
</evidence>
<keyword evidence="4 8" id="KW-0812">Transmembrane</keyword>
<dbReference type="GO" id="GO:0006813">
    <property type="term" value="P:potassium ion transport"/>
    <property type="evidence" value="ECO:0007669"/>
    <property type="project" value="InterPro"/>
</dbReference>
<keyword evidence="7 8" id="KW-0472">Membrane</keyword>
<evidence type="ECO:0000313" key="12">
    <source>
        <dbReference type="Proteomes" id="UP000285624"/>
    </source>
</evidence>
<dbReference type="Proteomes" id="UP000285624">
    <property type="component" value="Unassembled WGS sequence"/>
</dbReference>
<feature type="domain" description="RCK N-terminal" evidence="9">
    <location>
        <begin position="56"/>
        <end position="197"/>
    </location>
</feature>
<keyword evidence="12" id="KW-1185">Reference proteome</keyword>
<dbReference type="InterPro" id="IPR010420">
    <property type="entry name" value="CASTOR/POLLUX/SYM8_dom"/>
</dbReference>
<feature type="transmembrane region" description="Helical" evidence="8">
    <location>
        <begin position="622"/>
        <end position="643"/>
    </location>
</feature>
<accession>A0A3R7FZJ9</accession>
<dbReference type="EMBL" id="MAYM02001642">
    <property type="protein sequence ID" value="RLN14181.1"/>
    <property type="molecule type" value="Genomic_DNA"/>
</dbReference>
<dbReference type="Gene3D" id="3.40.50.720">
    <property type="entry name" value="NAD(P)-binding Rossmann-like Domain"/>
    <property type="match status" value="2"/>
</dbReference>
<dbReference type="Pfam" id="PF06241">
    <property type="entry name" value="Castor_Poll_mid"/>
    <property type="match status" value="2"/>
</dbReference>
<keyword evidence="3" id="KW-0813">Transport</keyword>
<feature type="transmembrane region" description="Helical" evidence="8">
    <location>
        <begin position="12"/>
        <end position="36"/>
    </location>
</feature>
<evidence type="ECO:0000256" key="5">
    <source>
        <dbReference type="ARBA" id="ARBA00022989"/>
    </source>
</evidence>
<dbReference type="Pfam" id="PF22614">
    <property type="entry name" value="Slo-like_RCK"/>
    <property type="match status" value="2"/>
</dbReference>
<dbReference type="PROSITE" id="PS51201">
    <property type="entry name" value="RCK_N"/>
    <property type="match status" value="2"/>
</dbReference>
<dbReference type="InterPro" id="IPR044849">
    <property type="entry name" value="CASTOR/POLLUX/SYM8-like"/>
</dbReference>
<protein>
    <recommendedName>
        <fullName evidence="9">RCK N-terminal domain-containing protein</fullName>
    </recommendedName>
</protein>
<evidence type="ECO:0000259" key="9">
    <source>
        <dbReference type="PROSITE" id="PS51201"/>
    </source>
</evidence>
<feature type="domain" description="RCK N-terminal" evidence="9">
    <location>
        <begin position="663"/>
        <end position="804"/>
    </location>
</feature>
<sequence>MGVLDIPGGPGGLRVVGAITTIVGILYFSVIMGFVVDGIRAKMDTLKKGKSVVAEEKHTLLLGWTDKSISLIRQICLANASENGGVVVVLAETDKEELEAELASQIKKEELLGTRVIFRTGSPMLSVDLLKVSAHRAKSIIIMANSTGDADRSDATVLRTVLSLKTLPELSGHIVTELRDIDNDPLVRLVGGDDVEILVSHDVIGRLILMSARSPGLAQVYSCLLGFEGNEFYFKEWPECEGVPFGCLAERFPNAIPLGIKKQNGEVFICPNASMVVEHSDQILFLAEDDDTYKACPPASIEVGKAPVPVAKPPTQERILMCGWRRDIRDMIRLLDAVVQPGTELNMLCEESVQLRNKTLRDSGFDVNTLKNLKLVHYVGNTAVRRQLESLPWHSFTSIMILSDQALEGDIMHSDSHSLASLLLMRDLQARISSRNRVTLGEPSYCKCISEILDPRTQRTISKSNAILNLSEFIQSNELVSCLLAMISENRDVRRILDELLGPQGAYFEMEPSSRYCEPHENVSFWQLAKRAMERVGVRALITAARMLADALEKGNLSDTESVEVLVVRSFRELAKPHTATTGILLKAVRPSEAFAQSVWESWTYLADPGSHTGLVQDGLRVVGAITTIVGILYFSVIMGFVVDGIRAKMDTLKKGKSVVAEEKHTLLLGWTDKSISLIRQICLANASENGGVVVVLAETDKEELEAELASQIKKEELLGTRVIFRTGTPLLSVDLLKVSAHRAKSIIIMANSTGDADRSDAAVLRTVLSLKTLPDLAGHIVAELRDIDNDPLVRLVGGNDVEILVSHDIIGRLVLMSARSPGLARMYSCLLGFEGNEFYFKEWPECVGVPFGNLSERFPKAIPLGFKRKNGEVFICPSANLVIEKGDQILVLAEDDDTYEARPPVSIEVGKVPVAPAKPPTQERILMCGWRRDIRDMIRLLDALVQPETELHMICEEPVHLRTKILLDSGLDTATLKNLKLTHYVANTAVRRQLENLPWHSFTSIMILSDQALEEDIMHSDSHSLASLLLIRDLQSRSSRRNSIVQGTPDYCKCISEILDPRTQRTISTSTTILALSEFIQSNELVSCILAMISENRDVRVVLDELLGPQGAYFEVEPSFRYCEADEMISFWQLSKRAMMRGEILCGYQFHGKEDCMLNPEDKDRPRTWGNADMVILRNDDGDMTPHESAFVLVNSEDFERTALSRQVKETYSRQRLLESIVYDSDLSLVNELGGDVDRTAILRAVSSFCCSEADLVSVGGSADILSPPNQQISIRALISAARMLADVLEKAEASITQTAEVYEAQRH</sequence>
<keyword evidence="6" id="KW-0406">Ion transport</keyword>
<name>A0A3R7FZJ9_9STRA</name>
<evidence type="ECO:0000313" key="13">
    <source>
        <dbReference type="Proteomes" id="UP000285883"/>
    </source>
</evidence>
<evidence type="ECO:0000256" key="2">
    <source>
        <dbReference type="ARBA" id="ARBA00008577"/>
    </source>
</evidence>
<dbReference type="PANTHER" id="PTHR31563">
    <property type="entry name" value="ION CHANNEL POLLUX-RELATED"/>
    <property type="match status" value="1"/>
</dbReference>
<evidence type="ECO:0000313" key="10">
    <source>
        <dbReference type="EMBL" id="RLN14181.1"/>
    </source>
</evidence>
<dbReference type="STRING" id="325452.A0A3R7FZJ9"/>
<evidence type="ECO:0000256" key="7">
    <source>
        <dbReference type="ARBA" id="ARBA00023136"/>
    </source>
</evidence>
<reference evidence="12 13" key="1">
    <citation type="submission" date="2018-07" db="EMBL/GenBank/DDBJ databases">
        <title>Genome sequencing of oomycete isolates from Chile give support for New Zealand origin for Phytophthora kernoviae and make available the first Nothophytophthora sp. genome.</title>
        <authorList>
            <person name="Studholme D.J."/>
            <person name="Sanfuentes E."/>
            <person name="Panda P."/>
            <person name="Hill R."/>
            <person name="Sambles C."/>
            <person name="Grant M."/>
            <person name="Williams N.M."/>
            <person name="Mcdougal R.L."/>
        </authorList>
    </citation>
    <scope>NUCLEOTIDE SEQUENCE [LARGE SCALE GENOMIC DNA]</scope>
    <source>
        <strain evidence="10">Chile2</strain>
        <strain evidence="11">Chile4</strain>
    </source>
</reference>
<dbReference type="GO" id="GO:0012505">
    <property type="term" value="C:endomembrane system"/>
    <property type="evidence" value="ECO:0007669"/>
    <property type="project" value="UniProtKB-SubCell"/>
</dbReference>
<evidence type="ECO:0000256" key="3">
    <source>
        <dbReference type="ARBA" id="ARBA00022448"/>
    </source>
</evidence>
<comment type="similarity">
    <text evidence="2">Belongs to the castor/pollux (TC 1.A.1.23) family.</text>
</comment>
<evidence type="ECO:0000313" key="11">
    <source>
        <dbReference type="EMBL" id="RLN81919.1"/>
    </source>
</evidence>
<dbReference type="InterPro" id="IPR003148">
    <property type="entry name" value="RCK_N"/>
</dbReference>
<evidence type="ECO:0000256" key="1">
    <source>
        <dbReference type="ARBA" id="ARBA00004127"/>
    </source>
</evidence>
<keyword evidence="5 8" id="KW-1133">Transmembrane helix</keyword>
<evidence type="ECO:0000256" key="6">
    <source>
        <dbReference type="ARBA" id="ARBA00023065"/>
    </source>
</evidence>
<gene>
    <name evidence="10" type="ORF">BBI17_004457</name>
    <name evidence="11" type="ORF">BBO99_00003281</name>
</gene>
<organism evidence="10 13">
    <name type="scientific">Phytophthora kernoviae</name>
    <dbReference type="NCBI Taxonomy" id="325452"/>
    <lineage>
        <taxon>Eukaryota</taxon>
        <taxon>Sar</taxon>
        <taxon>Stramenopiles</taxon>
        <taxon>Oomycota</taxon>
        <taxon>Peronosporomycetes</taxon>
        <taxon>Peronosporales</taxon>
        <taxon>Peronosporaceae</taxon>
        <taxon>Phytophthora</taxon>
    </lineage>
</organism>
<dbReference type="Proteomes" id="UP000285883">
    <property type="component" value="Unassembled WGS sequence"/>
</dbReference>
<evidence type="ECO:0000256" key="4">
    <source>
        <dbReference type="ARBA" id="ARBA00022692"/>
    </source>
</evidence>